<evidence type="ECO:0000313" key="4">
    <source>
        <dbReference type="Proteomes" id="UP001567350"/>
    </source>
</evidence>
<accession>A0ABV4IG18</accession>
<keyword evidence="1" id="KW-1133">Transmembrane helix</keyword>
<evidence type="ECO:0000313" key="3">
    <source>
        <dbReference type="EMBL" id="MEZ2740784.1"/>
    </source>
</evidence>
<dbReference type="Pfam" id="PF11127">
    <property type="entry name" value="YgaP-like_TM"/>
    <property type="match status" value="1"/>
</dbReference>
<proteinExistence type="predicted"/>
<keyword evidence="1" id="KW-0812">Transmembrane</keyword>
<comment type="caution">
    <text evidence="3">The sequence shown here is derived from an EMBL/GenBank/DDBJ whole genome shotgun (WGS) entry which is preliminary data.</text>
</comment>
<organism evidence="3 4">
    <name type="scientific">Comamonas jiangduensis</name>
    <dbReference type="NCBI Taxonomy" id="1194168"/>
    <lineage>
        <taxon>Bacteria</taxon>
        <taxon>Pseudomonadati</taxon>
        <taxon>Pseudomonadota</taxon>
        <taxon>Betaproteobacteria</taxon>
        <taxon>Burkholderiales</taxon>
        <taxon>Comamonadaceae</taxon>
        <taxon>Comamonas</taxon>
    </lineage>
</organism>
<dbReference type="RefSeq" id="WP_219162127.1">
    <property type="nucleotide sequence ID" value="NZ_DAMCKS010000020.1"/>
</dbReference>
<protein>
    <submittedName>
        <fullName evidence="3">DUF2892 domain-containing protein</fullName>
    </submittedName>
</protein>
<evidence type="ECO:0000259" key="2">
    <source>
        <dbReference type="Pfam" id="PF11127"/>
    </source>
</evidence>
<gene>
    <name evidence="3" type="ORF">ACBP88_15255</name>
</gene>
<keyword evidence="1" id="KW-0472">Membrane</keyword>
<keyword evidence="4" id="KW-1185">Reference proteome</keyword>
<dbReference type="GeneID" id="300072612"/>
<reference evidence="3 4" key="1">
    <citation type="submission" date="2024-08" db="EMBL/GenBank/DDBJ databases">
        <authorList>
            <person name="Feng Z."/>
            <person name="Ronholm J."/>
        </authorList>
    </citation>
    <scope>NUCLEOTIDE SEQUENCE [LARGE SCALE GENOMIC DNA]</scope>
    <source>
        <strain evidence="3 4">4-AB0-8</strain>
    </source>
</reference>
<sequence>MKANVGGWDRGLRIVLGLVLIALAATGTVGWWGWLGVIPLLTGLVRFCPLYPLLGLSTCPLQRKQ</sequence>
<feature type="domain" description="Inner membrane protein YgaP-like transmembrane" evidence="2">
    <location>
        <begin position="1"/>
        <end position="61"/>
    </location>
</feature>
<name>A0ABV4IG18_9BURK</name>
<dbReference type="Proteomes" id="UP001567350">
    <property type="component" value="Unassembled WGS sequence"/>
</dbReference>
<dbReference type="InterPro" id="IPR021309">
    <property type="entry name" value="YgaP-like_TM"/>
</dbReference>
<feature type="transmembrane region" description="Helical" evidence="1">
    <location>
        <begin position="12"/>
        <end position="34"/>
    </location>
</feature>
<dbReference type="EMBL" id="JBGJLR010000021">
    <property type="protein sequence ID" value="MEZ2740784.1"/>
    <property type="molecule type" value="Genomic_DNA"/>
</dbReference>
<evidence type="ECO:0000256" key="1">
    <source>
        <dbReference type="SAM" id="Phobius"/>
    </source>
</evidence>